<sequence>MKIHLTGERRVYVGSLCKFPNVPSSRRTDDPEKVTCLRCLAIITEPKGKFK</sequence>
<evidence type="ECO:0000313" key="2">
    <source>
        <dbReference type="Proteomes" id="UP000322075"/>
    </source>
</evidence>
<proteinExistence type="predicted"/>
<accession>A0A5C1K5K6</accession>
<reference evidence="1" key="1">
    <citation type="submission" date="2019-04" db="EMBL/GenBank/DDBJ databases">
        <authorList>
            <person name="Assadpour T."/>
            <person name="Ahmed J."/>
            <person name="Anderson S."/>
            <person name="Espinosa K."/>
            <person name="Gadsden T."/>
            <person name="Graham A."/>
            <person name="Hajjar W."/>
            <person name="Howard T."/>
            <person name="Lacafta O."/>
            <person name="Matney K."/>
            <person name="Matsen K."/>
            <person name="Osu J."/>
            <person name="Rupe E."/>
            <person name="Sang H."/>
            <person name="Wadi S."/>
            <person name="McNeal J."/>
            <person name="Temple L."/>
        </authorList>
    </citation>
    <scope>NUCLEOTIDE SEQUENCE [LARGE SCALE GENOMIC DNA]</scope>
</reference>
<name>A0A5C1K5K6_9CAUD</name>
<dbReference type="EMBL" id="MK863032">
    <property type="protein sequence ID" value="QEM41103.1"/>
    <property type="molecule type" value="Genomic_DNA"/>
</dbReference>
<gene>
    <name evidence="1" type="ORF">Zuri_6</name>
</gene>
<dbReference type="Proteomes" id="UP000322075">
    <property type="component" value="Segment"/>
</dbReference>
<evidence type="ECO:0000313" key="1">
    <source>
        <dbReference type="EMBL" id="QEM41103.1"/>
    </source>
</evidence>
<protein>
    <submittedName>
        <fullName evidence="1">Uncharacterized protein</fullName>
    </submittedName>
</protein>
<organism evidence="1 2">
    <name type="scientific">Pseudomonas phage Zuri</name>
    <dbReference type="NCBI Taxonomy" id="2604899"/>
    <lineage>
        <taxon>Viruses</taxon>
        <taxon>Duplodnaviria</taxon>
        <taxon>Heunggongvirae</taxon>
        <taxon>Uroviricota</taxon>
        <taxon>Caudoviricetes</taxon>
        <taxon>Schitoviridae</taxon>
        <taxon>Zurivirus</taxon>
        <taxon>Zurivirus zuri</taxon>
    </lineage>
</organism>
<keyword evidence="2" id="KW-1185">Reference proteome</keyword>